<dbReference type="OrthoDB" id="2789670at2759"/>
<dbReference type="PROSITE" id="PS00086">
    <property type="entry name" value="CYTOCHROME_P450"/>
    <property type="match status" value="1"/>
</dbReference>
<evidence type="ECO:0008006" key="18">
    <source>
        <dbReference type="Google" id="ProtNLM"/>
    </source>
</evidence>
<dbReference type="AlphaFoldDB" id="M2QWP3"/>
<evidence type="ECO:0000313" key="16">
    <source>
        <dbReference type="EMBL" id="EMD36555.1"/>
    </source>
</evidence>
<dbReference type="CDD" id="cd11065">
    <property type="entry name" value="CYP64-like"/>
    <property type="match status" value="1"/>
</dbReference>
<evidence type="ECO:0000256" key="2">
    <source>
        <dbReference type="ARBA" id="ARBA00004167"/>
    </source>
</evidence>
<dbReference type="HOGENOM" id="CLU_001570_2_3_1"/>
<dbReference type="SUPFAM" id="SSF48264">
    <property type="entry name" value="Cytochrome P450"/>
    <property type="match status" value="1"/>
</dbReference>
<evidence type="ECO:0000256" key="12">
    <source>
        <dbReference type="ARBA" id="ARBA00023136"/>
    </source>
</evidence>
<keyword evidence="6 15" id="KW-0812">Transmembrane</keyword>
<dbReference type="PRINTS" id="PR00463">
    <property type="entry name" value="EP450I"/>
</dbReference>
<keyword evidence="17" id="KW-1185">Reference proteome</keyword>
<keyword evidence="7 13" id="KW-0479">Metal-binding</keyword>
<keyword evidence="9 14" id="KW-0560">Oxidoreductase</keyword>
<comment type="similarity">
    <text evidence="4 14">Belongs to the cytochrome P450 family.</text>
</comment>
<comment type="cofactor">
    <cofactor evidence="1 13">
        <name>heme</name>
        <dbReference type="ChEBI" id="CHEBI:30413"/>
    </cofactor>
</comment>
<keyword evidence="10 13" id="KW-0408">Iron</keyword>
<protein>
    <recommendedName>
        <fullName evidence="18">Cytochrome P450</fullName>
    </recommendedName>
</protein>
<dbReference type="GO" id="GO:0005506">
    <property type="term" value="F:iron ion binding"/>
    <property type="evidence" value="ECO:0007669"/>
    <property type="project" value="InterPro"/>
</dbReference>
<dbReference type="PANTHER" id="PTHR46300">
    <property type="entry name" value="P450, PUTATIVE (EUROFUNG)-RELATED-RELATED"/>
    <property type="match status" value="1"/>
</dbReference>
<dbReference type="Proteomes" id="UP000016930">
    <property type="component" value="Unassembled WGS sequence"/>
</dbReference>
<dbReference type="InterPro" id="IPR036396">
    <property type="entry name" value="Cyt_P450_sf"/>
</dbReference>
<dbReference type="Pfam" id="PF00067">
    <property type="entry name" value="p450"/>
    <property type="match status" value="1"/>
</dbReference>
<dbReference type="InterPro" id="IPR050364">
    <property type="entry name" value="Cytochrome_P450_fung"/>
</dbReference>
<evidence type="ECO:0000256" key="1">
    <source>
        <dbReference type="ARBA" id="ARBA00001971"/>
    </source>
</evidence>
<evidence type="ECO:0000256" key="5">
    <source>
        <dbReference type="ARBA" id="ARBA00022617"/>
    </source>
</evidence>
<evidence type="ECO:0000256" key="9">
    <source>
        <dbReference type="ARBA" id="ARBA00023002"/>
    </source>
</evidence>
<evidence type="ECO:0000256" key="14">
    <source>
        <dbReference type="RuleBase" id="RU000461"/>
    </source>
</evidence>
<evidence type="ECO:0000256" key="6">
    <source>
        <dbReference type="ARBA" id="ARBA00022692"/>
    </source>
</evidence>
<dbReference type="GO" id="GO:0004497">
    <property type="term" value="F:monooxygenase activity"/>
    <property type="evidence" value="ECO:0007669"/>
    <property type="project" value="UniProtKB-KW"/>
</dbReference>
<accession>M2QWP3</accession>
<dbReference type="GO" id="GO:0016705">
    <property type="term" value="F:oxidoreductase activity, acting on paired donors, with incorporation or reduction of molecular oxygen"/>
    <property type="evidence" value="ECO:0007669"/>
    <property type="project" value="InterPro"/>
</dbReference>
<dbReference type="InterPro" id="IPR001128">
    <property type="entry name" value="Cyt_P450"/>
</dbReference>
<evidence type="ECO:0000256" key="13">
    <source>
        <dbReference type="PIRSR" id="PIRSR602401-1"/>
    </source>
</evidence>
<keyword evidence="12 15" id="KW-0472">Membrane</keyword>
<comment type="pathway">
    <text evidence="3">Secondary metabolite biosynthesis.</text>
</comment>
<keyword evidence="5 13" id="KW-0349">Heme</keyword>
<dbReference type="PANTHER" id="PTHR46300:SF7">
    <property type="entry name" value="P450, PUTATIVE (EUROFUNG)-RELATED"/>
    <property type="match status" value="1"/>
</dbReference>
<dbReference type="EMBL" id="KB445798">
    <property type="protein sequence ID" value="EMD36555.1"/>
    <property type="molecule type" value="Genomic_DNA"/>
</dbReference>
<dbReference type="GO" id="GO:0016020">
    <property type="term" value="C:membrane"/>
    <property type="evidence" value="ECO:0007669"/>
    <property type="project" value="UniProtKB-SubCell"/>
</dbReference>
<evidence type="ECO:0000256" key="11">
    <source>
        <dbReference type="ARBA" id="ARBA00023033"/>
    </source>
</evidence>
<feature type="transmembrane region" description="Helical" evidence="15">
    <location>
        <begin position="6"/>
        <end position="22"/>
    </location>
</feature>
<dbReference type="InterPro" id="IPR002401">
    <property type="entry name" value="Cyt_P450_E_grp-I"/>
</dbReference>
<dbReference type="GO" id="GO:0020037">
    <property type="term" value="F:heme binding"/>
    <property type="evidence" value="ECO:0007669"/>
    <property type="project" value="InterPro"/>
</dbReference>
<name>M2QWP3_CERS8</name>
<evidence type="ECO:0000256" key="4">
    <source>
        <dbReference type="ARBA" id="ARBA00010617"/>
    </source>
</evidence>
<comment type="subcellular location">
    <subcellularLocation>
        <location evidence="2">Membrane</location>
        <topology evidence="2">Single-pass membrane protein</topology>
    </subcellularLocation>
</comment>
<sequence length="507" mass="56347">MPSLYTVLGVSVLAGAVLVVLLRQRPHLRYPPGPKGWPIIGNVLDVPTVYPERIYKEMSKTYGPVVHLQVLGKSFVILNTAKVATDLLESRSAIYSDRMPSVMASMMGLDPWNTVLMRYGPTWRTHRKEIYQHFNIEAIRAYQPLQLRKAHELLQRLRNDSSDFLRTIHFAIGSGIIELCYGLTVDDIDNSYLSIARKSAAAAEGLVSGAFLVEFLPFLRHIPTWLPGAGFKQQAAEWKEDFDALLCIPFNDVKAARKKGHVLPSILNQMLDKCSSADPAGGVDEGVAQALAAVIYGAGADTTYSTMQTFFLAMILYPDVQRKAQEQLDSVVGSGRLPDFSDRPSLPYVDAIVKECTRWMPVLPLGVPHTSITDDEYNGCFIPKGSVVIPNQWAILHDPDDYPEPELFNPDRFTQDGKLNPNVRDPATAAFGFGRRICAGRHFSDATLFINVASILHVLNIRPKHNEHGTPILPEAKATSGFFSYPFPFECDIIPRMSAENLIADNH</sequence>
<evidence type="ECO:0000313" key="17">
    <source>
        <dbReference type="Proteomes" id="UP000016930"/>
    </source>
</evidence>
<evidence type="ECO:0000256" key="8">
    <source>
        <dbReference type="ARBA" id="ARBA00022989"/>
    </source>
</evidence>
<dbReference type="Gene3D" id="1.10.630.10">
    <property type="entry name" value="Cytochrome P450"/>
    <property type="match status" value="1"/>
</dbReference>
<evidence type="ECO:0000256" key="7">
    <source>
        <dbReference type="ARBA" id="ARBA00022723"/>
    </source>
</evidence>
<evidence type="ECO:0000256" key="10">
    <source>
        <dbReference type="ARBA" id="ARBA00023004"/>
    </source>
</evidence>
<reference evidence="16 17" key="1">
    <citation type="journal article" date="2012" name="Proc. Natl. Acad. Sci. U.S.A.">
        <title>Comparative genomics of Ceriporiopsis subvermispora and Phanerochaete chrysosporium provide insight into selective ligninolysis.</title>
        <authorList>
            <person name="Fernandez-Fueyo E."/>
            <person name="Ruiz-Duenas F.J."/>
            <person name="Ferreira P."/>
            <person name="Floudas D."/>
            <person name="Hibbett D.S."/>
            <person name="Canessa P."/>
            <person name="Larrondo L.F."/>
            <person name="James T.Y."/>
            <person name="Seelenfreund D."/>
            <person name="Lobos S."/>
            <person name="Polanco R."/>
            <person name="Tello M."/>
            <person name="Honda Y."/>
            <person name="Watanabe T."/>
            <person name="Watanabe T."/>
            <person name="Ryu J.S."/>
            <person name="Kubicek C.P."/>
            <person name="Schmoll M."/>
            <person name="Gaskell J."/>
            <person name="Hammel K.E."/>
            <person name="St John F.J."/>
            <person name="Vanden Wymelenberg A."/>
            <person name="Sabat G."/>
            <person name="Splinter BonDurant S."/>
            <person name="Syed K."/>
            <person name="Yadav J.S."/>
            <person name="Doddapaneni H."/>
            <person name="Subramanian V."/>
            <person name="Lavin J.L."/>
            <person name="Oguiza J.A."/>
            <person name="Perez G."/>
            <person name="Pisabarro A.G."/>
            <person name="Ramirez L."/>
            <person name="Santoyo F."/>
            <person name="Master E."/>
            <person name="Coutinho P.M."/>
            <person name="Henrissat B."/>
            <person name="Lombard V."/>
            <person name="Magnuson J.K."/>
            <person name="Kuees U."/>
            <person name="Hori C."/>
            <person name="Igarashi K."/>
            <person name="Samejima M."/>
            <person name="Held B.W."/>
            <person name="Barry K.W."/>
            <person name="LaButti K.M."/>
            <person name="Lapidus A."/>
            <person name="Lindquist E.A."/>
            <person name="Lucas S.M."/>
            <person name="Riley R."/>
            <person name="Salamov A.A."/>
            <person name="Hoffmeister D."/>
            <person name="Schwenk D."/>
            <person name="Hadar Y."/>
            <person name="Yarden O."/>
            <person name="de Vries R.P."/>
            <person name="Wiebenga A."/>
            <person name="Stenlid J."/>
            <person name="Eastwood D."/>
            <person name="Grigoriev I.V."/>
            <person name="Berka R.M."/>
            <person name="Blanchette R.A."/>
            <person name="Kersten P."/>
            <person name="Martinez A.T."/>
            <person name="Vicuna R."/>
            <person name="Cullen D."/>
        </authorList>
    </citation>
    <scope>NUCLEOTIDE SEQUENCE [LARGE SCALE GENOMIC DNA]</scope>
    <source>
        <strain evidence="16 17">B</strain>
    </source>
</reference>
<dbReference type="InterPro" id="IPR017972">
    <property type="entry name" value="Cyt_P450_CS"/>
</dbReference>
<proteinExistence type="inferred from homology"/>
<feature type="binding site" description="axial binding residue" evidence="13">
    <location>
        <position position="438"/>
    </location>
    <ligand>
        <name>heme</name>
        <dbReference type="ChEBI" id="CHEBI:30413"/>
    </ligand>
    <ligandPart>
        <name>Fe</name>
        <dbReference type="ChEBI" id="CHEBI:18248"/>
    </ligandPart>
</feature>
<organism evidence="16 17">
    <name type="scientific">Ceriporiopsis subvermispora (strain B)</name>
    <name type="common">White-rot fungus</name>
    <name type="synonym">Gelatoporia subvermispora</name>
    <dbReference type="NCBI Taxonomy" id="914234"/>
    <lineage>
        <taxon>Eukaryota</taxon>
        <taxon>Fungi</taxon>
        <taxon>Dikarya</taxon>
        <taxon>Basidiomycota</taxon>
        <taxon>Agaricomycotina</taxon>
        <taxon>Agaricomycetes</taxon>
        <taxon>Polyporales</taxon>
        <taxon>Gelatoporiaceae</taxon>
        <taxon>Gelatoporia</taxon>
    </lineage>
</organism>
<keyword evidence="11 14" id="KW-0503">Monooxygenase</keyword>
<dbReference type="PRINTS" id="PR00385">
    <property type="entry name" value="P450"/>
</dbReference>
<evidence type="ECO:0000256" key="3">
    <source>
        <dbReference type="ARBA" id="ARBA00005179"/>
    </source>
</evidence>
<evidence type="ECO:0000256" key="15">
    <source>
        <dbReference type="SAM" id="Phobius"/>
    </source>
</evidence>
<keyword evidence="8 15" id="KW-1133">Transmembrane helix</keyword>
<dbReference type="STRING" id="914234.M2QWP3"/>
<gene>
    <name evidence="16" type="ORF">CERSUDRAFT_95844</name>
</gene>